<dbReference type="SUPFAM" id="SSF55920">
    <property type="entry name" value="Creatinase/aminopeptidase"/>
    <property type="match status" value="1"/>
</dbReference>
<dbReference type="RefSeq" id="WP_076757038.1">
    <property type="nucleotide sequence ID" value="NZ_FTPL01000001.1"/>
</dbReference>
<evidence type="ECO:0000313" key="3">
    <source>
        <dbReference type="EMBL" id="SIT71877.1"/>
    </source>
</evidence>
<dbReference type="PRINTS" id="PR00599">
    <property type="entry name" value="MAPEPTIDASE"/>
</dbReference>
<dbReference type="GO" id="GO:0008235">
    <property type="term" value="F:metalloexopeptidase activity"/>
    <property type="evidence" value="ECO:0007669"/>
    <property type="project" value="UniProtKB-ARBA"/>
</dbReference>
<dbReference type="PANTHER" id="PTHR46112:SF3">
    <property type="entry name" value="AMINOPEPTIDASE YPDF"/>
    <property type="match status" value="1"/>
</dbReference>
<feature type="domain" description="Creatinase N-terminal" evidence="2">
    <location>
        <begin position="5"/>
        <end position="132"/>
    </location>
</feature>
<dbReference type="InterPro" id="IPR050659">
    <property type="entry name" value="Peptidase_M24B"/>
</dbReference>
<dbReference type="InterPro" id="IPR000994">
    <property type="entry name" value="Pept_M24"/>
</dbReference>
<dbReference type="InterPro" id="IPR036005">
    <property type="entry name" value="Creatinase/aminopeptidase-like"/>
</dbReference>
<dbReference type="OrthoDB" id="9806388at2"/>
<dbReference type="Pfam" id="PF00557">
    <property type="entry name" value="Peptidase_M24"/>
    <property type="match status" value="1"/>
</dbReference>
<feature type="domain" description="Peptidase M24" evidence="1">
    <location>
        <begin position="139"/>
        <end position="342"/>
    </location>
</feature>
<dbReference type="SUPFAM" id="SSF53092">
    <property type="entry name" value="Creatinase/prolidase N-terminal domain"/>
    <property type="match status" value="1"/>
</dbReference>
<evidence type="ECO:0000259" key="1">
    <source>
        <dbReference type="Pfam" id="PF00557"/>
    </source>
</evidence>
<dbReference type="CDD" id="cd01092">
    <property type="entry name" value="APP-like"/>
    <property type="match status" value="1"/>
</dbReference>
<keyword evidence="3" id="KW-0645">Protease</keyword>
<dbReference type="GO" id="GO:0004177">
    <property type="term" value="F:aminopeptidase activity"/>
    <property type="evidence" value="ECO:0007669"/>
    <property type="project" value="UniProtKB-KW"/>
</dbReference>
<organism evidence="3 4">
    <name type="scientific">Edaphobacillus lindanitolerans</name>
    <dbReference type="NCBI Taxonomy" id="550447"/>
    <lineage>
        <taxon>Bacteria</taxon>
        <taxon>Bacillati</taxon>
        <taxon>Bacillota</taxon>
        <taxon>Bacilli</taxon>
        <taxon>Bacillales</taxon>
        <taxon>Bacillaceae</taxon>
        <taxon>Edaphobacillus</taxon>
    </lineage>
</organism>
<dbReference type="STRING" id="550447.SAMN05428946_0793"/>
<gene>
    <name evidence="3" type="ORF">SAMN05428946_0793</name>
</gene>
<sequence length="365" mass="40670">MSHYETIRTEMDRLGLDGMIITGEWNRRYVSGFTGSNGVVLITRDKAEFITDYRYFEQAGQQTGLEVVLHAEHTGHKQKIYDEVAREIERHGLKRVGFEQQHVSVGNFDRLKGQTGAELVPTYDLIENIRMIKTPEEIEKLRVASKITDEAFEHILGFIRPGQKETDVADELVRFIKEHGGHSVGFYPIVASGVRSSMPHGRASDKVIEDGDMITIDFGANYECYWSDISRVVAVGQPDEKMLEIQDVVLRSFMNCRSQIKPGMTDTEVDAKMREVLIESGYNERSGTGTGHGIGLEVHEKPLFSVDTEKVLQPGMVITIEPGIYLPGVGGARVEDVLLITEDGCEVLTPSTKELVILEGSPAGK</sequence>
<evidence type="ECO:0000313" key="4">
    <source>
        <dbReference type="Proteomes" id="UP000187550"/>
    </source>
</evidence>
<dbReference type="Pfam" id="PF01321">
    <property type="entry name" value="Creatinase_N"/>
    <property type="match status" value="1"/>
</dbReference>
<accession>A0A1U7PK13</accession>
<dbReference type="EMBL" id="FTPL01000001">
    <property type="protein sequence ID" value="SIT71877.1"/>
    <property type="molecule type" value="Genomic_DNA"/>
</dbReference>
<dbReference type="InterPro" id="IPR029149">
    <property type="entry name" value="Creatin/AminoP/Spt16_N"/>
</dbReference>
<evidence type="ECO:0000259" key="2">
    <source>
        <dbReference type="Pfam" id="PF01321"/>
    </source>
</evidence>
<protein>
    <submittedName>
        <fullName evidence="3">Xaa-Pro aminopeptidase</fullName>
    </submittedName>
</protein>
<dbReference type="InterPro" id="IPR000587">
    <property type="entry name" value="Creatinase_N"/>
</dbReference>
<reference evidence="4" key="1">
    <citation type="submission" date="2017-01" db="EMBL/GenBank/DDBJ databases">
        <authorList>
            <person name="Varghese N."/>
            <person name="Submissions S."/>
        </authorList>
    </citation>
    <scope>NUCLEOTIDE SEQUENCE [LARGE SCALE GENOMIC DNA]</scope>
    <source>
        <strain evidence="4">MNA4</strain>
    </source>
</reference>
<dbReference type="AlphaFoldDB" id="A0A1U7PK13"/>
<dbReference type="Gene3D" id="3.40.350.10">
    <property type="entry name" value="Creatinase/prolidase N-terminal domain"/>
    <property type="match status" value="1"/>
</dbReference>
<dbReference type="Proteomes" id="UP000187550">
    <property type="component" value="Unassembled WGS sequence"/>
</dbReference>
<keyword evidence="3" id="KW-0031">Aminopeptidase</keyword>
<proteinExistence type="predicted"/>
<dbReference type="InterPro" id="IPR001714">
    <property type="entry name" value="Pept_M24_MAP"/>
</dbReference>
<keyword evidence="3" id="KW-0378">Hydrolase</keyword>
<keyword evidence="4" id="KW-1185">Reference proteome</keyword>
<dbReference type="PANTHER" id="PTHR46112">
    <property type="entry name" value="AMINOPEPTIDASE"/>
    <property type="match status" value="1"/>
</dbReference>
<dbReference type="Gene3D" id="3.90.230.10">
    <property type="entry name" value="Creatinase/methionine aminopeptidase superfamily"/>
    <property type="match status" value="1"/>
</dbReference>
<name>A0A1U7PK13_9BACI</name>